<dbReference type="AlphaFoldDB" id="A0A7S2ATN2"/>
<proteinExistence type="inferred from homology"/>
<evidence type="ECO:0000313" key="8">
    <source>
        <dbReference type="EMBL" id="CAD9376906.1"/>
    </source>
</evidence>
<reference evidence="8" key="1">
    <citation type="submission" date="2021-01" db="EMBL/GenBank/DDBJ databases">
        <authorList>
            <person name="Corre E."/>
            <person name="Pelletier E."/>
            <person name="Niang G."/>
            <person name="Scheremetjew M."/>
            <person name="Finn R."/>
            <person name="Kale V."/>
            <person name="Holt S."/>
            <person name="Cochrane G."/>
            <person name="Meng A."/>
            <person name="Brown T."/>
            <person name="Cohen L."/>
        </authorList>
    </citation>
    <scope>NUCLEOTIDE SEQUENCE</scope>
    <source>
        <strain evidence="8">CCMP1381</strain>
    </source>
</reference>
<evidence type="ECO:0000256" key="3">
    <source>
        <dbReference type="ARBA" id="ARBA00023015"/>
    </source>
</evidence>
<evidence type="ECO:0000256" key="2">
    <source>
        <dbReference type="ARBA" id="ARBA00008089"/>
    </source>
</evidence>
<organism evidence="8">
    <name type="scientific">Octactis speculum</name>
    <dbReference type="NCBI Taxonomy" id="3111310"/>
    <lineage>
        <taxon>Eukaryota</taxon>
        <taxon>Sar</taxon>
        <taxon>Stramenopiles</taxon>
        <taxon>Ochrophyta</taxon>
        <taxon>Dictyochophyceae</taxon>
        <taxon>Dictyochales</taxon>
        <taxon>Dictyochaceae</taxon>
        <taxon>Octactis</taxon>
    </lineage>
</organism>
<keyword evidence="5 7" id="KW-0804">Transcription</keyword>
<keyword evidence="4 7" id="KW-0010">Activator</keyword>
<comment type="subunit">
    <text evidence="7">Component of the Mediator complex.</text>
</comment>
<evidence type="ECO:0000256" key="7">
    <source>
        <dbReference type="RuleBase" id="RU364145"/>
    </source>
</evidence>
<keyword evidence="6 7" id="KW-0539">Nucleus</keyword>
<dbReference type="GO" id="GO:0003712">
    <property type="term" value="F:transcription coregulator activity"/>
    <property type="evidence" value="ECO:0007669"/>
    <property type="project" value="InterPro"/>
</dbReference>
<evidence type="ECO:0000256" key="5">
    <source>
        <dbReference type="ARBA" id="ARBA00023163"/>
    </source>
</evidence>
<protein>
    <recommendedName>
        <fullName evidence="7">Mediator of RNA polymerase II transcription subunit 9</fullName>
    </recommendedName>
    <alternativeName>
        <fullName evidence="7">Mediator complex subunit 9</fullName>
    </alternativeName>
</protein>
<dbReference type="GO" id="GO:0016592">
    <property type="term" value="C:mediator complex"/>
    <property type="evidence" value="ECO:0007669"/>
    <property type="project" value="InterPro"/>
</dbReference>
<comment type="similarity">
    <text evidence="2 7">Belongs to the Mediator complex subunit 9 family.</text>
</comment>
<dbReference type="Pfam" id="PF07544">
    <property type="entry name" value="Med9"/>
    <property type="match status" value="1"/>
</dbReference>
<gene>
    <name evidence="7" type="primary">MED9</name>
    <name evidence="8" type="ORF">DSPE1174_LOCUS3040</name>
</gene>
<dbReference type="EMBL" id="HBGS01005821">
    <property type="protein sequence ID" value="CAD9376906.1"/>
    <property type="molecule type" value="Transcribed_RNA"/>
</dbReference>
<evidence type="ECO:0000256" key="1">
    <source>
        <dbReference type="ARBA" id="ARBA00004123"/>
    </source>
</evidence>
<comment type="function">
    <text evidence="7">Component of the Mediator complex, a coactivator involved in the regulated transcription of nearly all RNA polymerase II-dependent genes. Mediator functions as a bridge to convey information from gene-specific regulatory proteins to the basal RNA polymerase II transcription machinery. Mediator is recruited to promoters by direct interactions with regulatory proteins and serves as a scaffold for the assembly of a functional preinitiation complex with RNA polymerase II and the general transcription factors.</text>
</comment>
<dbReference type="InterPro" id="IPR011425">
    <property type="entry name" value="Med9"/>
</dbReference>
<keyword evidence="3 7" id="KW-0805">Transcription regulation</keyword>
<evidence type="ECO:0000256" key="4">
    <source>
        <dbReference type="ARBA" id="ARBA00023159"/>
    </source>
</evidence>
<name>A0A7S2ATN2_9STRA</name>
<dbReference type="GO" id="GO:0006357">
    <property type="term" value="P:regulation of transcription by RNA polymerase II"/>
    <property type="evidence" value="ECO:0007669"/>
    <property type="project" value="InterPro"/>
</dbReference>
<evidence type="ECO:0000256" key="6">
    <source>
        <dbReference type="ARBA" id="ARBA00023242"/>
    </source>
</evidence>
<comment type="subcellular location">
    <subcellularLocation>
        <location evidence="1 7">Nucleus</location>
    </subcellularLocation>
</comment>
<sequence>MPSSESTDDRERQIDEAFDFLSTISDVIQSVVNDNDKNAVQHASRNLKRKFEDAIQFLKTLPEIESSTEEIKLELASSQDQLQTIKFAKRKFSIPDENVHGES</sequence>
<accession>A0A7S2ATN2</accession>